<dbReference type="RefSeq" id="WP_184203635.1">
    <property type="nucleotide sequence ID" value="NZ_JACHGW010000007.1"/>
</dbReference>
<evidence type="ECO:0000313" key="2">
    <source>
        <dbReference type="Proteomes" id="UP000520814"/>
    </source>
</evidence>
<keyword evidence="2" id="KW-1185">Reference proteome</keyword>
<accession>A0A7W9SVD5</accession>
<name>A0A7W9SVD5_ARMRO</name>
<dbReference type="Proteomes" id="UP000520814">
    <property type="component" value="Unassembled WGS sequence"/>
</dbReference>
<gene>
    <name evidence="1" type="ORF">HNQ39_005381</name>
</gene>
<reference evidence="1 2" key="1">
    <citation type="submission" date="2020-08" db="EMBL/GenBank/DDBJ databases">
        <title>Genomic Encyclopedia of Type Strains, Phase IV (KMG-IV): sequencing the most valuable type-strain genomes for metagenomic binning, comparative biology and taxonomic classification.</title>
        <authorList>
            <person name="Goeker M."/>
        </authorList>
    </citation>
    <scope>NUCLEOTIDE SEQUENCE [LARGE SCALE GENOMIC DNA]</scope>
    <source>
        <strain evidence="1 2">DSM 23562</strain>
    </source>
</reference>
<dbReference type="EMBL" id="JACHGW010000007">
    <property type="protein sequence ID" value="MBB6053546.1"/>
    <property type="molecule type" value="Genomic_DNA"/>
</dbReference>
<sequence length="57" mass="6065">MKHQPPGSVGKTVGYNPEGGIVWFGTLKAGLAEAKRTNRPVFIMSAVPECHGVSGIW</sequence>
<protein>
    <submittedName>
        <fullName evidence="1">Uncharacterized protein</fullName>
    </submittedName>
</protein>
<dbReference type="AlphaFoldDB" id="A0A7W9SVD5"/>
<organism evidence="1 2">
    <name type="scientific">Armatimonas rosea</name>
    <dbReference type="NCBI Taxonomy" id="685828"/>
    <lineage>
        <taxon>Bacteria</taxon>
        <taxon>Bacillati</taxon>
        <taxon>Armatimonadota</taxon>
        <taxon>Armatimonadia</taxon>
        <taxon>Armatimonadales</taxon>
        <taxon>Armatimonadaceae</taxon>
        <taxon>Armatimonas</taxon>
    </lineage>
</organism>
<comment type="caution">
    <text evidence="1">The sequence shown here is derived from an EMBL/GenBank/DDBJ whole genome shotgun (WGS) entry which is preliminary data.</text>
</comment>
<proteinExistence type="predicted"/>
<evidence type="ECO:0000313" key="1">
    <source>
        <dbReference type="EMBL" id="MBB6053546.1"/>
    </source>
</evidence>